<evidence type="ECO:0000256" key="1">
    <source>
        <dbReference type="ARBA" id="ARBA00022679"/>
    </source>
</evidence>
<dbReference type="SUPFAM" id="SSF89796">
    <property type="entry name" value="CoA-transferase family III (CaiB/BaiF)"/>
    <property type="match status" value="1"/>
</dbReference>
<name>A0A7W7L7I5_STRNE</name>
<dbReference type="InterPro" id="IPR050483">
    <property type="entry name" value="CoA-transferase_III_domain"/>
</dbReference>
<dbReference type="EMBL" id="JACHJG010000002">
    <property type="protein sequence ID" value="MBB4885045.1"/>
    <property type="molecule type" value="Genomic_DNA"/>
</dbReference>
<gene>
    <name evidence="2" type="ORF">FHS38_001073</name>
</gene>
<dbReference type="GO" id="GO:0008410">
    <property type="term" value="F:CoA-transferase activity"/>
    <property type="evidence" value="ECO:0007669"/>
    <property type="project" value="TreeGrafter"/>
</dbReference>
<evidence type="ECO:0000313" key="2">
    <source>
        <dbReference type="EMBL" id="MBB4885045.1"/>
    </source>
</evidence>
<dbReference type="PANTHER" id="PTHR48207:SF3">
    <property type="entry name" value="SUCCINATE--HYDROXYMETHYLGLUTARATE COA-TRANSFERASE"/>
    <property type="match status" value="1"/>
</dbReference>
<reference evidence="2 3" key="1">
    <citation type="submission" date="2020-08" db="EMBL/GenBank/DDBJ databases">
        <title>Genomic Encyclopedia of Type Strains, Phase III (KMG-III): the genomes of soil and plant-associated and newly described type strains.</title>
        <authorList>
            <person name="Whitman W."/>
        </authorList>
    </citation>
    <scope>NUCLEOTIDE SEQUENCE [LARGE SCALE GENOMIC DNA]</scope>
    <source>
        <strain evidence="2 3">CECT 3265</strain>
    </source>
</reference>
<dbReference type="Gene3D" id="3.40.50.10540">
    <property type="entry name" value="Crotonobetainyl-coa:carnitine coa-transferase, domain 1"/>
    <property type="match status" value="1"/>
</dbReference>
<keyword evidence="1 2" id="KW-0808">Transferase</keyword>
<dbReference type="PANTHER" id="PTHR48207">
    <property type="entry name" value="SUCCINATE--HYDROXYMETHYLGLUTARATE COA-TRANSFERASE"/>
    <property type="match status" value="1"/>
</dbReference>
<dbReference type="RefSeq" id="WP_184731281.1">
    <property type="nucleotide sequence ID" value="NZ_BMRW01000006.1"/>
</dbReference>
<proteinExistence type="predicted"/>
<dbReference type="InterPro" id="IPR044855">
    <property type="entry name" value="CoA-Trfase_III_dom3_sf"/>
</dbReference>
<dbReference type="Proteomes" id="UP000556436">
    <property type="component" value="Unassembled WGS sequence"/>
</dbReference>
<dbReference type="Gene3D" id="3.30.1540.10">
    <property type="entry name" value="formyl-coa transferase, domain 3"/>
    <property type="match status" value="1"/>
</dbReference>
<comment type="caution">
    <text evidence="2">The sequence shown here is derived from an EMBL/GenBank/DDBJ whole genome shotgun (WGS) entry which is preliminary data.</text>
</comment>
<sequence>MELPLHGITVVALEQAVAAPFATRQLADLGARVIKIERPGRGDFARGYDRSVKGLSAYFVWINRGKESVALDLKDPTDRSLLDRLLARADIFIQNLGPGAADRLGLGAETLRARDPRLITCDVSGYGPEGPYRDKKAYDLLIQCEVGLVSITGSPDAPARPGISVADIAGGMYAYTGLLTALYERERTGQGSALSVSLFDALAEWMGHPYFAQAYGGAPIARSGARHPSISPYGHYACGDGARVFLSVQNDREWVALCSQVLGRPALIRDPRFADNPLRRAHDDELTAVMEADFARHTADGLLALLDGAGIANARLRTVGEFADHPQLTARERWRDFGSPAGPLRGLLPPVEVRGREAAMGAVPAAGEHTAAIRAEFATSSMLGPHERRASAHLGEGDPASGTHRVRIKRRGLGGAIFE</sequence>
<protein>
    <submittedName>
        <fullName evidence="2">Crotonobetainyl-CoA:carnitine CoA-transferase CaiB-like acyl-CoA transferase</fullName>
    </submittedName>
</protein>
<dbReference type="AlphaFoldDB" id="A0A7W7L7I5"/>
<evidence type="ECO:0000313" key="3">
    <source>
        <dbReference type="Proteomes" id="UP000556436"/>
    </source>
</evidence>
<keyword evidence="3" id="KW-1185">Reference proteome</keyword>
<dbReference type="Pfam" id="PF02515">
    <property type="entry name" value="CoA_transf_3"/>
    <property type="match status" value="1"/>
</dbReference>
<dbReference type="InterPro" id="IPR023606">
    <property type="entry name" value="CoA-Trfase_III_dom_1_sf"/>
</dbReference>
<accession>A0A7W7L7I5</accession>
<organism evidence="2 3">
    <name type="scientific">Streptomyces netropsis</name>
    <name type="common">Streptoverticillium netropsis</name>
    <dbReference type="NCBI Taxonomy" id="55404"/>
    <lineage>
        <taxon>Bacteria</taxon>
        <taxon>Bacillati</taxon>
        <taxon>Actinomycetota</taxon>
        <taxon>Actinomycetes</taxon>
        <taxon>Kitasatosporales</taxon>
        <taxon>Streptomycetaceae</taxon>
        <taxon>Streptomyces</taxon>
    </lineage>
</organism>
<dbReference type="InterPro" id="IPR003673">
    <property type="entry name" value="CoA-Trfase_fam_III"/>
</dbReference>